<dbReference type="EMBL" id="CM040987">
    <property type="protein sequence ID" value="MCJ8739641.1"/>
    <property type="molecule type" value="Genomic_DNA"/>
</dbReference>
<organism evidence="1 2">
    <name type="scientific">Pangasius djambal</name>
    <dbReference type="NCBI Taxonomy" id="1691987"/>
    <lineage>
        <taxon>Eukaryota</taxon>
        <taxon>Metazoa</taxon>
        <taxon>Chordata</taxon>
        <taxon>Craniata</taxon>
        <taxon>Vertebrata</taxon>
        <taxon>Euteleostomi</taxon>
        <taxon>Actinopterygii</taxon>
        <taxon>Neopterygii</taxon>
        <taxon>Teleostei</taxon>
        <taxon>Ostariophysi</taxon>
        <taxon>Siluriformes</taxon>
        <taxon>Pangasiidae</taxon>
        <taxon>Pangasius</taxon>
    </lineage>
</organism>
<evidence type="ECO:0000313" key="1">
    <source>
        <dbReference type="EMBL" id="MCJ8739641.1"/>
    </source>
</evidence>
<accession>A0ACC5YV61</accession>
<keyword evidence="2" id="KW-1185">Reference proteome</keyword>
<protein>
    <submittedName>
        <fullName evidence="1">Uncharacterized protein</fullName>
    </submittedName>
</protein>
<comment type="caution">
    <text evidence="1">The sequence shown here is derived from an EMBL/GenBank/DDBJ whole genome shotgun (WGS) entry which is preliminary data.</text>
</comment>
<sequence>MSIPRVAGTHTPQCACAVRLGQGRQRRDAILRLQFPANIAASRSGEEARKENIYIYRAVLLFSFQFWIPRTLPSRRLKKKEKGKKRVIRFFCIRFGSSSD</sequence>
<proteinExistence type="predicted"/>
<evidence type="ECO:0000313" key="2">
    <source>
        <dbReference type="Proteomes" id="UP000830395"/>
    </source>
</evidence>
<reference evidence="1" key="1">
    <citation type="submission" date="2020-02" db="EMBL/GenBank/DDBJ databases">
        <title>Genome sequencing of the panga catfish, Pangasius djambal.</title>
        <authorList>
            <person name="Wen M."/>
            <person name="Zahm M."/>
            <person name="Roques C."/>
            <person name="Cabau C."/>
            <person name="Klopp C."/>
            <person name="Donnadieu C."/>
            <person name="Jouanno E."/>
            <person name="Avarre J.-C."/>
            <person name="Campet M."/>
            <person name="Ha T."/>
            <person name="Dugue R."/>
            <person name="Lampietro C."/>
            <person name="Louis A."/>
            <person name="Herpin A."/>
            <person name="Echchiki A."/>
            <person name="Berthelot C."/>
            <person name="Parey E."/>
            <person name="Roest-Crollius H."/>
            <person name="Braasch I."/>
            <person name="Postlethwait J.H."/>
            <person name="Bobe J."/>
            <person name="Montfort J."/>
            <person name="Bouchez O."/>
            <person name="Begum T."/>
            <person name="Schartl M."/>
            <person name="Gustiano R."/>
            <person name="Guiguen Y."/>
        </authorList>
    </citation>
    <scope>NUCLEOTIDE SEQUENCE</scope>
    <source>
        <strain evidence="1">Pdj_M5554</strain>
    </source>
</reference>
<name>A0ACC5YV61_9TELE</name>
<gene>
    <name evidence="1" type="ORF">PDJAM_G00049500</name>
</gene>
<dbReference type="Proteomes" id="UP000830395">
    <property type="component" value="Chromosome 13"/>
</dbReference>